<keyword evidence="3" id="KW-1185">Reference proteome</keyword>
<evidence type="ECO:0000313" key="2">
    <source>
        <dbReference type="EMBL" id="ASV76222.1"/>
    </source>
</evidence>
<reference evidence="2 3" key="1">
    <citation type="journal article" name="Front. Microbiol.">
        <title>Sugar Metabolism of the First Thermophilic Planctomycete Thermogutta terrifontis: Comparative Genomic and Transcriptomic Approaches.</title>
        <authorList>
            <person name="Elcheninov A.G."/>
            <person name="Menzel P."/>
            <person name="Gudbergsdottir S.R."/>
            <person name="Slesarev A.I."/>
            <person name="Kadnikov V.V."/>
            <person name="Krogh A."/>
            <person name="Bonch-Osmolovskaya E.A."/>
            <person name="Peng X."/>
            <person name="Kublanov I.V."/>
        </authorList>
    </citation>
    <scope>NUCLEOTIDE SEQUENCE [LARGE SCALE GENOMIC DNA]</scope>
    <source>
        <strain evidence="2 3">R1</strain>
    </source>
</reference>
<dbReference type="Proteomes" id="UP000215086">
    <property type="component" value="Chromosome"/>
</dbReference>
<protein>
    <submittedName>
        <fullName evidence="2">Uncharacterized protein</fullName>
    </submittedName>
</protein>
<feature type="region of interest" description="Disordered" evidence="1">
    <location>
        <begin position="1"/>
        <end position="23"/>
    </location>
</feature>
<feature type="compositionally biased region" description="Polar residues" evidence="1">
    <location>
        <begin position="8"/>
        <end position="23"/>
    </location>
</feature>
<gene>
    <name evidence="2" type="ORF">THTE_3621</name>
</gene>
<proteinExistence type="predicted"/>
<evidence type="ECO:0000256" key="1">
    <source>
        <dbReference type="SAM" id="MobiDB-lite"/>
    </source>
</evidence>
<evidence type="ECO:0000313" key="3">
    <source>
        <dbReference type="Proteomes" id="UP000215086"/>
    </source>
</evidence>
<organism evidence="2 3">
    <name type="scientific">Thermogutta terrifontis</name>
    <dbReference type="NCBI Taxonomy" id="1331910"/>
    <lineage>
        <taxon>Bacteria</taxon>
        <taxon>Pseudomonadati</taxon>
        <taxon>Planctomycetota</taxon>
        <taxon>Planctomycetia</taxon>
        <taxon>Pirellulales</taxon>
        <taxon>Thermoguttaceae</taxon>
        <taxon>Thermogutta</taxon>
    </lineage>
</organism>
<name>A0A286RJX9_9BACT</name>
<dbReference type="EMBL" id="CP018477">
    <property type="protein sequence ID" value="ASV76222.1"/>
    <property type="molecule type" value="Genomic_DNA"/>
</dbReference>
<accession>A0A286RJX9</accession>
<dbReference type="KEGG" id="ttf:THTE_3621"/>
<sequence length="39" mass="4527">MAWLGWNRPSTPSHDSRATGTLNPRGTRVYWKDTFHAVR</sequence>
<dbReference type="AlphaFoldDB" id="A0A286RJX9"/>